<proteinExistence type="predicted"/>
<dbReference type="EMBL" id="GBXM01070246">
    <property type="protein sequence ID" value="JAH38331.1"/>
    <property type="molecule type" value="Transcribed_RNA"/>
</dbReference>
<accession>A0A0E9SKI2</accession>
<sequence length="22" mass="2685">MCSPWQVCNTLRLFSIYFIFES</sequence>
<dbReference type="AlphaFoldDB" id="A0A0E9SKI2"/>
<reference evidence="1" key="1">
    <citation type="submission" date="2014-11" db="EMBL/GenBank/DDBJ databases">
        <authorList>
            <person name="Amaro Gonzalez C."/>
        </authorList>
    </citation>
    <scope>NUCLEOTIDE SEQUENCE</scope>
</reference>
<organism evidence="1">
    <name type="scientific">Anguilla anguilla</name>
    <name type="common">European freshwater eel</name>
    <name type="synonym">Muraena anguilla</name>
    <dbReference type="NCBI Taxonomy" id="7936"/>
    <lineage>
        <taxon>Eukaryota</taxon>
        <taxon>Metazoa</taxon>
        <taxon>Chordata</taxon>
        <taxon>Craniata</taxon>
        <taxon>Vertebrata</taxon>
        <taxon>Euteleostomi</taxon>
        <taxon>Actinopterygii</taxon>
        <taxon>Neopterygii</taxon>
        <taxon>Teleostei</taxon>
        <taxon>Anguilliformes</taxon>
        <taxon>Anguillidae</taxon>
        <taxon>Anguilla</taxon>
    </lineage>
</organism>
<evidence type="ECO:0000313" key="1">
    <source>
        <dbReference type="EMBL" id="JAH41806.1"/>
    </source>
</evidence>
<name>A0A0E9SKI2_ANGAN</name>
<protein>
    <submittedName>
        <fullName evidence="1">Uncharacterized protein</fullName>
    </submittedName>
</protein>
<reference evidence="1" key="2">
    <citation type="journal article" date="2015" name="Fish Shellfish Immunol.">
        <title>Early steps in the European eel (Anguilla anguilla)-Vibrio vulnificus interaction in the gills: Role of the RtxA13 toxin.</title>
        <authorList>
            <person name="Callol A."/>
            <person name="Pajuelo D."/>
            <person name="Ebbesson L."/>
            <person name="Teles M."/>
            <person name="MacKenzie S."/>
            <person name="Amaro C."/>
        </authorList>
    </citation>
    <scope>NUCLEOTIDE SEQUENCE</scope>
</reference>
<dbReference type="EMBL" id="GBXM01066771">
    <property type="protein sequence ID" value="JAH41806.1"/>
    <property type="molecule type" value="Transcribed_RNA"/>
</dbReference>